<organism evidence="1 2">
    <name type="scientific">Citrus sinensis</name>
    <name type="common">Sweet orange</name>
    <name type="synonym">Citrus aurantium var. sinensis</name>
    <dbReference type="NCBI Taxonomy" id="2711"/>
    <lineage>
        <taxon>Eukaryota</taxon>
        <taxon>Viridiplantae</taxon>
        <taxon>Streptophyta</taxon>
        <taxon>Embryophyta</taxon>
        <taxon>Tracheophyta</taxon>
        <taxon>Spermatophyta</taxon>
        <taxon>Magnoliopsida</taxon>
        <taxon>eudicotyledons</taxon>
        <taxon>Gunneridae</taxon>
        <taxon>Pentapetalae</taxon>
        <taxon>rosids</taxon>
        <taxon>malvids</taxon>
        <taxon>Sapindales</taxon>
        <taxon>Rutaceae</taxon>
        <taxon>Aurantioideae</taxon>
        <taxon>Citrus</taxon>
    </lineage>
</organism>
<dbReference type="EMBL" id="KK785072">
    <property type="protein sequence ID" value="KDO50717.1"/>
    <property type="molecule type" value="Genomic_DNA"/>
</dbReference>
<reference evidence="1 2" key="1">
    <citation type="submission" date="2014-04" db="EMBL/GenBank/DDBJ databases">
        <authorList>
            <consortium name="International Citrus Genome Consortium"/>
            <person name="Gmitter F."/>
            <person name="Chen C."/>
            <person name="Farmerie W."/>
            <person name="Harkins T."/>
            <person name="Desany B."/>
            <person name="Mohiuddin M."/>
            <person name="Kodira C."/>
            <person name="Borodovsky M."/>
            <person name="Lomsadze A."/>
            <person name="Burns P."/>
            <person name="Jenkins J."/>
            <person name="Prochnik S."/>
            <person name="Shu S."/>
            <person name="Chapman J."/>
            <person name="Pitluck S."/>
            <person name="Schmutz J."/>
            <person name="Rokhsar D."/>
        </authorList>
    </citation>
    <scope>NUCLEOTIDE SEQUENCE</scope>
</reference>
<gene>
    <name evidence="1" type="ORF">CISIN_1g0236112mg</name>
</gene>
<feature type="non-terminal residue" evidence="1">
    <location>
        <position position="1"/>
    </location>
</feature>
<dbReference type="AlphaFoldDB" id="A0A067EHQ4"/>
<name>A0A067EHQ4_CITSI</name>
<sequence length="32" mass="3493">IASNFSPGCWPFLQIKKSKPKKQSASIDVASE</sequence>
<keyword evidence="2" id="KW-1185">Reference proteome</keyword>
<evidence type="ECO:0000313" key="1">
    <source>
        <dbReference type="EMBL" id="KDO50717.1"/>
    </source>
</evidence>
<protein>
    <submittedName>
        <fullName evidence="1">Uncharacterized protein</fullName>
    </submittedName>
</protein>
<proteinExistence type="predicted"/>
<accession>A0A067EHQ4</accession>
<dbReference type="Proteomes" id="UP000027120">
    <property type="component" value="Unassembled WGS sequence"/>
</dbReference>
<evidence type="ECO:0000313" key="2">
    <source>
        <dbReference type="Proteomes" id="UP000027120"/>
    </source>
</evidence>